<dbReference type="AlphaFoldDB" id="A0AAI9YDH2"/>
<name>A0AAI9YDH2_9PEZI</name>
<dbReference type="PANTHER" id="PTHR10622">
    <property type="entry name" value="HET DOMAIN-CONTAINING PROTEIN"/>
    <property type="match status" value="1"/>
</dbReference>
<reference evidence="3" key="1">
    <citation type="submission" date="2016-11" db="EMBL/GenBank/DDBJ databases">
        <title>The genome sequence of Colletotrichum cuscutae.</title>
        <authorList>
            <person name="Baroncelli R."/>
        </authorList>
    </citation>
    <scope>NUCLEOTIDE SEQUENCE</scope>
    <source>
        <strain evidence="3">IMI 304802</strain>
    </source>
</reference>
<evidence type="ECO:0000259" key="2">
    <source>
        <dbReference type="Pfam" id="PF26640"/>
    </source>
</evidence>
<feature type="domain" description="Heterokaryon incompatibility" evidence="1">
    <location>
        <begin position="22"/>
        <end position="105"/>
    </location>
</feature>
<evidence type="ECO:0000313" key="4">
    <source>
        <dbReference type="Proteomes" id="UP001239213"/>
    </source>
</evidence>
<evidence type="ECO:0000259" key="1">
    <source>
        <dbReference type="Pfam" id="PF06985"/>
    </source>
</evidence>
<organism evidence="3 4">
    <name type="scientific">Colletotrichum cuscutae</name>
    <dbReference type="NCBI Taxonomy" id="1209917"/>
    <lineage>
        <taxon>Eukaryota</taxon>
        <taxon>Fungi</taxon>
        <taxon>Dikarya</taxon>
        <taxon>Ascomycota</taxon>
        <taxon>Pezizomycotina</taxon>
        <taxon>Sordariomycetes</taxon>
        <taxon>Hypocreomycetidae</taxon>
        <taxon>Glomerellales</taxon>
        <taxon>Glomerellaceae</taxon>
        <taxon>Colletotrichum</taxon>
        <taxon>Colletotrichum acutatum species complex</taxon>
    </lineage>
</organism>
<dbReference type="Proteomes" id="UP001239213">
    <property type="component" value="Unassembled WGS sequence"/>
</dbReference>
<dbReference type="InterPro" id="IPR010730">
    <property type="entry name" value="HET"/>
</dbReference>
<dbReference type="EMBL" id="MPDP01000002">
    <property type="protein sequence ID" value="KAK1499010.1"/>
    <property type="molecule type" value="Genomic_DNA"/>
</dbReference>
<dbReference type="Pfam" id="PF06985">
    <property type="entry name" value="HET"/>
    <property type="match status" value="1"/>
</dbReference>
<dbReference type="InterPro" id="IPR058525">
    <property type="entry name" value="DUF8212"/>
</dbReference>
<evidence type="ECO:0000313" key="3">
    <source>
        <dbReference type="EMBL" id="KAK1499010.1"/>
    </source>
</evidence>
<sequence length="623" mass="70307">MRLLETSTLELSDFVESQIPKYAILSHTWSEGEVLFRDLEKNPSAKAGWVKIESACRVARERGFPWIWIDTCCIDKASSSELSEAINSMFRWYQKAELCLVYLSDVVYSGSRSYECLAGSRWFTRGWTLQELLAPFSLDFYAQDWRLLGPRDLFCDVIERKTGIERSYLLGARPLERASIAERMSWASQRITTRDEDVAYCLLGIFDINMPLIYGEGTKAFQRLQEAIIRDNDDQSIFAWGNIFKGNADSTPGSLAGWPLLAPSPAYFKDSGDVIPIFNVPSTRMHIEHSGIVIGTPLLAEAPSERGEDNVTTTFLAPLLCRRRNDVFNTIALALHSTNQITPGFNLEDMSYFRVSDWLFTFKMSAWTSERLCSVFICFKAPQVFYHDDYRIFAPNGCAVRTLPKGYSLGDPYNVSGNYRPGEKLAFLPIMDRLPGSSGLVSPFVIPLNGPSPSENNGKEDLALVLQYQYKSAGVDDGGSVIFESKPSEMMNRVVIIPPGFTIPDVARTVLNESEAWYESDGRDKFEAWDKSEAWSAKYFNLIFGVSKWLFDWKTPPVFFRLSSLRTCHRFRVVASTEPLHSKLLIIDVLDLMGEDVCIEVDHYGLYVHVKGVCSSSVAGDND</sequence>
<feature type="domain" description="DUF8212" evidence="2">
    <location>
        <begin position="219"/>
        <end position="247"/>
    </location>
</feature>
<gene>
    <name evidence="3" type="ORF">CCUS01_02631</name>
</gene>
<accession>A0AAI9YDH2</accession>
<protein>
    <submittedName>
        <fullName evidence="3">HET domain-containing protein</fullName>
    </submittedName>
</protein>
<keyword evidence="4" id="KW-1185">Reference proteome</keyword>
<comment type="caution">
    <text evidence="3">The sequence shown here is derived from an EMBL/GenBank/DDBJ whole genome shotgun (WGS) entry which is preliminary data.</text>
</comment>
<dbReference type="PANTHER" id="PTHR10622:SF10">
    <property type="entry name" value="HET DOMAIN-CONTAINING PROTEIN"/>
    <property type="match status" value="1"/>
</dbReference>
<dbReference type="Pfam" id="PF26640">
    <property type="entry name" value="DUF8212"/>
    <property type="match status" value="1"/>
</dbReference>
<proteinExistence type="predicted"/>